<keyword evidence="5" id="KW-0067">ATP-binding</keyword>
<dbReference type="Gramene" id="TRITD7Bv1G027130.2">
    <property type="protein sequence ID" value="TRITD7Bv1G027130.2"/>
    <property type="gene ID" value="TRITD7Bv1G027130"/>
</dbReference>
<protein>
    <recommendedName>
        <fullName evidence="1">non-specific serine/threonine protein kinase</fullName>
        <ecNumber evidence="1">2.7.11.1</ecNumber>
    </recommendedName>
</protein>
<evidence type="ECO:0000259" key="6">
    <source>
        <dbReference type="PROSITE" id="PS50011"/>
    </source>
</evidence>
<dbReference type="FunFam" id="3.30.200.20:FF:000228">
    <property type="entry name" value="Serine/threonine-protein kinase BIK1"/>
    <property type="match status" value="1"/>
</dbReference>
<keyword evidence="8" id="KW-1185">Reference proteome</keyword>
<sequence length="178" mass="19662">MGFRKGLLACFGPGGGDEETEQEARATPGARRRRTVMNLRSLSLEDLSRTLATTSLHAFTLDELKSVTKNFSTANFLGEGGFGPVYKGCVAGGLRPGLAAQQVAVKYLDLDSDGVQGHREWLAEVVYLGMLSHPHLVKLLGFCNQDDHRMLVYEYMPRGSLENHLFNSKRSVHQHDSQ</sequence>
<dbReference type="PANTHER" id="PTHR45621">
    <property type="entry name" value="OS01G0588500 PROTEIN-RELATED"/>
    <property type="match status" value="1"/>
</dbReference>
<dbReference type="SUPFAM" id="SSF56112">
    <property type="entry name" value="Protein kinase-like (PK-like)"/>
    <property type="match status" value="1"/>
</dbReference>
<dbReference type="Proteomes" id="UP000324705">
    <property type="component" value="Chromosome 7B"/>
</dbReference>
<dbReference type="InterPro" id="IPR000719">
    <property type="entry name" value="Prot_kinase_dom"/>
</dbReference>
<name>A0A9R1BXQ6_TRITD</name>
<evidence type="ECO:0000313" key="7">
    <source>
        <dbReference type="EMBL" id="VAI83998.1"/>
    </source>
</evidence>
<accession>A0A9R1BXQ6</accession>
<evidence type="ECO:0000256" key="2">
    <source>
        <dbReference type="ARBA" id="ARBA00022679"/>
    </source>
</evidence>
<dbReference type="GO" id="GO:0004674">
    <property type="term" value="F:protein serine/threonine kinase activity"/>
    <property type="evidence" value="ECO:0007669"/>
    <property type="project" value="UniProtKB-EC"/>
</dbReference>
<evidence type="ECO:0000256" key="5">
    <source>
        <dbReference type="ARBA" id="ARBA00022840"/>
    </source>
</evidence>
<dbReference type="GO" id="GO:0005524">
    <property type="term" value="F:ATP binding"/>
    <property type="evidence" value="ECO:0007669"/>
    <property type="project" value="UniProtKB-KW"/>
</dbReference>
<dbReference type="Gene3D" id="3.30.200.20">
    <property type="entry name" value="Phosphorylase Kinase, domain 1"/>
    <property type="match status" value="1"/>
</dbReference>
<dbReference type="EC" id="2.7.11.1" evidence="1"/>
<keyword evidence="3" id="KW-0547">Nucleotide-binding</keyword>
<evidence type="ECO:0000256" key="4">
    <source>
        <dbReference type="ARBA" id="ARBA00022777"/>
    </source>
</evidence>
<reference evidence="7 8" key="1">
    <citation type="submission" date="2017-09" db="EMBL/GenBank/DDBJ databases">
        <authorList>
            <consortium name="International Durum Wheat Genome Sequencing Consortium (IDWGSC)"/>
            <person name="Milanesi L."/>
        </authorList>
    </citation>
    <scope>NUCLEOTIDE SEQUENCE [LARGE SCALE GENOMIC DNA]</scope>
    <source>
        <strain evidence="8">cv. Svevo</strain>
    </source>
</reference>
<evidence type="ECO:0000256" key="3">
    <source>
        <dbReference type="ARBA" id="ARBA00022741"/>
    </source>
</evidence>
<organism evidence="7 8">
    <name type="scientific">Triticum turgidum subsp. durum</name>
    <name type="common">Durum wheat</name>
    <name type="synonym">Triticum durum</name>
    <dbReference type="NCBI Taxonomy" id="4567"/>
    <lineage>
        <taxon>Eukaryota</taxon>
        <taxon>Viridiplantae</taxon>
        <taxon>Streptophyta</taxon>
        <taxon>Embryophyta</taxon>
        <taxon>Tracheophyta</taxon>
        <taxon>Spermatophyta</taxon>
        <taxon>Magnoliopsida</taxon>
        <taxon>Liliopsida</taxon>
        <taxon>Poales</taxon>
        <taxon>Poaceae</taxon>
        <taxon>BOP clade</taxon>
        <taxon>Pooideae</taxon>
        <taxon>Triticodae</taxon>
        <taxon>Triticeae</taxon>
        <taxon>Triticinae</taxon>
        <taxon>Triticum</taxon>
    </lineage>
</organism>
<gene>
    <name evidence="7" type="ORF">TRITD_7Bv1G027130</name>
</gene>
<dbReference type="InterPro" id="IPR001245">
    <property type="entry name" value="Ser-Thr/Tyr_kinase_cat_dom"/>
</dbReference>
<keyword evidence="4" id="KW-0418">Kinase</keyword>
<evidence type="ECO:0000256" key="1">
    <source>
        <dbReference type="ARBA" id="ARBA00012513"/>
    </source>
</evidence>
<dbReference type="Pfam" id="PF07714">
    <property type="entry name" value="PK_Tyr_Ser-Thr"/>
    <property type="match status" value="1"/>
</dbReference>
<dbReference type="PROSITE" id="PS50011">
    <property type="entry name" value="PROTEIN_KINASE_DOM"/>
    <property type="match status" value="1"/>
</dbReference>
<dbReference type="AlphaFoldDB" id="A0A9R1BXQ6"/>
<dbReference type="InterPro" id="IPR011009">
    <property type="entry name" value="Kinase-like_dom_sf"/>
</dbReference>
<feature type="domain" description="Protein kinase" evidence="6">
    <location>
        <begin position="71"/>
        <end position="178"/>
    </location>
</feature>
<dbReference type="InterPro" id="IPR050823">
    <property type="entry name" value="Plant_Ser_Thr_Prot_Kinase"/>
</dbReference>
<keyword evidence="2" id="KW-0808">Transferase</keyword>
<dbReference type="EMBL" id="LT934124">
    <property type="protein sequence ID" value="VAI83998.1"/>
    <property type="molecule type" value="Genomic_DNA"/>
</dbReference>
<evidence type="ECO:0000313" key="8">
    <source>
        <dbReference type="Proteomes" id="UP000324705"/>
    </source>
</evidence>
<proteinExistence type="predicted"/>